<evidence type="ECO:0000256" key="11">
    <source>
        <dbReference type="ARBA" id="ARBA00024803"/>
    </source>
</evidence>
<protein>
    <recommendedName>
        <fullName evidence="3">Transmembrane protein 231</fullName>
    </recommendedName>
</protein>
<dbReference type="InterPro" id="IPR019306">
    <property type="entry name" value="TMEM231"/>
</dbReference>
<comment type="similarity">
    <text evidence="2">Belongs to the TMEM231 family.</text>
</comment>
<accession>A0A0G4G437</accession>
<dbReference type="GO" id="GO:0060170">
    <property type="term" value="C:ciliary membrane"/>
    <property type="evidence" value="ECO:0007669"/>
    <property type="project" value="UniProtKB-SubCell"/>
</dbReference>
<evidence type="ECO:0000256" key="3">
    <source>
        <dbReference type="ARBA" id="ARBA00015087"/>
    </source>
</evidence>
<dbReference type="AlphaFoldDB" id="A0A0G4G437"/>
<feature type="transmembrane region" description="Helical" evidence="12">
    <location>
        <begin position="23"/>
        <end position="43"/>
    </location>
</feature>
<evidence type="ECO:0000256" key="7">
    <source>
        <dbReference type="ARBA" id="ARBA00023069"/>
    </source>
</evidence>
<dbReference type="PANTHER" id="PTHR14605:SF1">
    <property type="entry name" value="TRANSMEMBRANE PROTEIN 231"/>
    <property type="match status" value="1"/>
</dbReference>
<evidence type="ECO:0000256" key="5">
    <source>
        <dbReference type="ARBA" id="ARBA00022692"/>
    </source>
</evidence>
<keyword evidence="4" id="KW-1003">Cell membrane</keyword>
<dbReference type="VEuPathDB" id="CryptoDB:Cvel_4153"/>
<keyword evidence="9" id="KW-0325">Glycoprotein</keyword>
<comment type="subcellular location">
    <subcellularLocation>
        <location evidence="1">Cell projection</location>
        <location evidence="1">Cilium membrane</location>
        <topology evidence="1">Multi-pass membrane protein</topology>
    </subcellularLocation>
</comment>
<dbReference type="GO" id="GO:0032880">
    <property type="term" value="P:regulation of protein localization"/>
    <property type="evidence" value="ECO:0007669"/>
    <property type="project" value="TreeGrafter"/>
</dbReference>
<evidence type="ECO:0000256" key="2">
    <source>
        <dbReference type="ARBA" id="ARBA00009082"/>
    </source>
</evidence>
<dbReference type="PANTHER" id="PTHR14605">
    <property type="entry name" value="CHST5 PROTEIN"/>
    <property type="match status" value="1"/>
</dbReference>
<name>A0A0G4G437_9ALVE</name>
<keyword evidence="10" id="KW-0966">Cell projection</keyword>
<reference evidence="13" key="1">
    <citation type="submission" date="2014-11" db="EMBL/GenBank/DDBJ databases">
        <authorList>
            <person name="Otto D Thomas"/>
            <person name="Naeem Raeece"/>
        </authorList>
    </citation>
    <scope>NUCLEOTIDE SEQUENCE</scope>
</reference>
<evidence type="ECO:0000256" key="6">
    <source>
        <dbReference type="ARBA" id="ARBA00022989"/>
    </source>
</evidence>
<dbReference type="EMBL" id="CDMZ01000871">
    <property type="protein sequence ID" value="CEM23036.1"/>
    <property type="molecule type" value="Genomic_DNA"/>
</dbReference>
<dbReference type="GO" id="GO:0035869">
    <property type="term" value="C:ciliary transition zone"/>
    <property type="evidence" value="ECO:0007669"/>
    <property type="project" value="TreeGrafter"/>
</dbReference>
<gene>
    <name evidence="13" type="ORF">Cvel_4153</name>
</gene>
<keyword evidence="5 12" id="KW-0812">Transmembrane</keyword>
<dbReference type="GO" id="GO:0060271">
    <property type="term" value="P:cilium assembly"/>
    <property type="evidence" value="ECO:0007669"/>
    <property type="project" value="TreeGrafter"/>
</dbReference>
<proteinExistence type="inferred from homology"/>
<evidence type="ECO:0000256" key="4">
    <source>
        <dbReference type="ARBA" id="ARBA00022475"/>
    </source>
</evidence>
<keyword evidence="8 12" id="KW-0472">Membrane</keyword>
<comment type="function">
    <text evidence="11">Transmembrane component of the tectonic-like complex, a complex localized at the transition zone of primary cilia and acting as a barrier that prevents diffusion of transmembrane proteins between the cilia and plasma membranes. Required for ciliogenesis and sonic hedgehog/SHH signaling.</text>
</comment>
<evidence type="ECO:0000256" key="10">
    <source>
        <dbReference type="ARBA" id="ARBA00023273"/>
    </source>
</evidence>
<evidence type="ECO:0000256" key="8">
    <source>
        <dbReference type="ARBA" id="ARBA00023136"/>
    </source>
</evidence>
<evidence type="ECO:0000313" key="13">
    <source>
        <dbReference type="EMBL" id="CEM23036.1"/>
    </source>
</evidence>
<keyword evidence="6 12" id="KW-1133">Transmembrane helix</keyword>
<dbReference type="Pfam" id="PF10149">
    <property type="entry name" value="TM231"/>
    <property type="match status" value="2"/>
</dbReference>
<organism evidence="13">
    <name type="scientific">Chromera velia CCMP2878</name>
    <dbReference type="NCBI Taxonomy" id="1169474"/>
    <lineage>
        <taxon>Eukaryota</taxon>
        <taxon>Sar</taxon>
        <taxon>Alveolata</taxon>
        <taxon>Colpodellida</taxon>
        <taxon>Chromeraceae</taxon>
        <taxon>Chromera</taxon>
    </lineage>
</organism>
<sequence>MKAVVVHNVKVPVTYVAQRLSCAYLFSLIVTLAAIIGPLYLAVNTRTFWPEYSYYYEQPWVRTTGEMIVITDSSSTTGRKAWSTYDSLNNQLSQYLGATSVQVWTEDDNVDGKADRLRVNVEVFLSTSPVVPASEEAQALQALDQTPVVQRAFILIPLSYRLENRVRLEMMSALSISVESPVAASKASIATELHLAQSNPLLVTRVVRDVYNTSSLAAAVDRGAVSLHELLQVDSQRNESLVAKPLTAPVWTHSASSSFVFEATVNIGRQQVQYVPVVGDMLRAGWIQYLALLVPFLFIAQWLKDLVFQQHLLPARVIRPALGRGKDPPR</sequence>
<evidence type="ECO:0000256" key="1">
    <source>
        <dbReference type="ARBA" id="ARBA00004272"/>
    </source>
</evidence>
<evidence type="ECO:0000256" key="9">
    <source>
        <dbReference type="ARBA" id="ARBA00023180"/>
    </source>
</evidence>
<keyword evidence="7" id="KW-0969">Cilium</keyword>
<evidence type="ECO:0000256" key="12">
    <source>
        <dbReference type="SAM" id="Phobius"/>
    </source>
</evidence>